<dbReference type="Gene3D" id="3.90.1150.10">
    <property type="entry name" value="Aspartate Aminotransferase, domain 1"/>
    <property type="match status" value="1"/>
</dbReference>
<dbReference type="InterPro" id="IPR015422">
    <property type="entry name" value="PyrdxlP-dep_Trfase_small"/>
</dbReference>
<keyword evidence="2 3" id="KW-0663">Pyridoxal phosphate</keyword>
<dbReference type="PIRSF" id="PIRSF000390">
    <property type="entry name" value="PLP_StrS"/>
    <property type="match status" value="1"/>
</dbReference>
<comment type="caution">
    <text evidence="4">The sequence shown here is derived from an EMBL/GenBank/DDBJ whole genome shotgun (WGS) entry which is preliminary data.</text>
</comment>
<dbReference type="GO" id="GO:0000271">
    <property type="term" value="P:polysaccharide biosynthetic process"/>
    <property type="evidence" value="ECO:0007669"/>
    <property type="project" value="TreeGrafter"/>
</dbReference>
<evidence type="ECO:0000313" key="5">
    <source>
        <dbReference type="Proteomes" id="UP000179243"/>
    </source>
</evidence>
<proteinExistence type="inferred from homology"/>
<dbReference type="GO" id="GO:0030170">
    <property type="term" value="F:pyridoxal phosphate binding"/>
    <property type="evidence" value="ECO:0007669"/>
    <property type="project" value="TreeGrafter"/>
</dbReference>
<dbReference type="Gene3D" id="3.40.640.10">
    <property type="entry name" value="Type I PLP-dependent aspartate aminotransferase-like (Major domain)"/>
    <property type="match status" value="1"/>
</dbReference>
<dbReference type="InterPro" id="IPR000653">
    <property type="entry name" value="DegT/StrS_aminotransferase"/>
</dbReference>
<feature type="active site" description="Proton acceptor" evidence="1">
    <location>
        <position position="182"/>
    </location>
</feature>
<keyword evidence="4" id="KW-0808">Transferase</keyword>
<reference evidence="4 5" key="1">
    <citation type="journal article" date="2016" name="Nat. Commun.">
        <title>Thousands of microbial genomes shed light on interconnected biogeochemical processes in an aquifer system.</title>
        <authorList>
            <person name="Anantharaman K."/>
            <person name="Brown C.T."/>
            <person name="Hug L.A."/>
            <person name="Sharon I."/>
            <person name="Castelle C.J."/>
            <person name="Probst A.J."/>
            <person name="Thomas B.C."/>
            <person name="Singh A."/>
            <person name="Wilkins M.J."/>
            <person name="Karaoz U."/>
            <person name="Brodie E.L."/>
            <person name="Williams K.H."/>
            <person name="Hubbard S.S."/>
            <person name="Banfield J.F."/>
        </authorList>
    </citation>
    <scope>NUCLEOTIDE SEQUENCE [LARGE SCALE GENOMIC DNA]</scope>
</reference>
<dbReference type="GO" id="GO:0008483">
    <property type="term" value="F:transaminase activity"/>
    <property type="evidence" value="ECO:0007669"/>
    <property type="project" value="UniProtKB-KW"/>
</dbReference>
<dbReference type="EMBL" id="MFYX01000139">
    <property type="protein sequence ID" value="OGK00844.1"/>
    <property type="molecule type" value="Genomic_DNA"/>
</dbReference>
<evidence type="ECO:0000256" key="3">
    <source>
        <dbReference type="RuleBase" id="RU004508"/>
    </source>
</evidence>
<dbReference type="PANTHER" id="PTHR30244:SF34">
    <property type="entry name" value="DTDP-4-AMINO-4,6-DIDEOXYGALACTOSE TRANSAMINASE"/>
    <property type="match status" value="1"/>
</dbReference>
<dbReference type="SUPFAM" id="SSF53383">
    <property type="entry name" value="PLP-dependent transferases"/>
    <property type="match status" value="1"/>
</dbReference>
<dbReference type="CDD" id="cd00616">
    <property type="entry name" value="AHBA_syn"/>
    <property type="match status" value="1"/>
</dbReference>
<accession>A0A1F7F2F2</accession>
<evidence type="ECO:0000256" key="1">
    <source>
        <dbReference type="PIRSR" id="PIRSR000390-1"/>
    </source>
</evidence>
<dbReference type="Pfam" id="PF01041">
    <property type="entry name" value="DegT_DnrJ_EryC1"/>
    <property type="match status" value="1"/>
</dbReference>
<organism evidence="4 5">
    <name type="scientific">Candidatus Raymondbacteria bacterium RIFOXYD12_FULL_49_13</name>
    <dbReference type="NCBI Taxonomy" id="1817890"/>
    <lineage>
        <taxon>Bacteria</taxon>
        <taxon>Raymondiibacteriota</taxon>
    </lineage>
</organism>
<dbReference type="AlphaFoldDB" id="A0A1F7F2F2"/>
<dbReference type="PANTHER" id="PTHR30244">
    <property type="entry name" value="TRANSAMINASE"/>
    <property type="match status" value="1"/>
</dbReference>
<evidence type="ECO:0000256" key="2">
    <source>
        <dbReference type="PIRSR" id="PIRSR000390-2"/>
    </source>
</evidence>
<dbReference type="InterPro" id="IPR015424">
    <property type="entry name" value="PyrdxlP-dep_Trfase"/>
</dbReference>
<gene>
    <name evidence="4" type="ORF">A2519_07910</name>
</gene>
<dbReference type="InterPro" id="IPR015421">
    <property type="entry name" value="PyrdxlP-dep_Trfase_major"/>
</dbReference>
<protein>
    <submittedName>
        <fullName evidence="4">Aminotransferase DegT</fullName>
    </submittedName>
</protein>
<sequence length="373" mass="41390">MITIPLIKPYITSEVKRKVCEVLDSGYLTEGPVTHEFEGQFRAYIGCKHAIAVTSCTTGLELALRAVGIGSGDEVIIPDFTYPATADAAGIVGAKIVIVDVTKDTMLIDYAGLQKAITKKTKAIIPVALFGNPLDYRFLNYIKQKYKVKIIEDAACAIGAEYNGVKVGNLVDISVFSLHPRKFITTGEGGIITTNSPWVANWINRYKHFGMELSTARERASFVSLGTNCKLSDVLSAIGVVQMRHIEELITERRQLAMNYTGLLAGVKNITLPRVTRMGVHSFQSFCVFVDKPCDVIKKMRMRGIEVQIGTYALHMHKAFKRTTSCAIIGRMRASTYAYRHCLVLPLYHGMKIDDQKKVVRCLERDIEGGEND</sequence>
<dbReference type="Proteomes" id="UP000179243">
    <property type="component" value="Unassembled WGS sequence"/>
</dbReference>
<name>A0A1F7F2F2_UNCRA</name>
<feature type="modified residue" description="N6-(pyridoxal phosphate)lysine" evidence="2">
    <location>
        <position position="182"/>
    </location>
</feature>
<keyword evidence="4" id="KW-0032">Aminotransferase</keyword>
<comment type="similarity">
    <text evidence="3">Belongs to the DegT/DnrJ/EryC1 family.</text>
</comment>
<evidence type="ECO:0000313" key="4">
    <source>
        <dbReference type="EMBL" id="OGK00844.1"/>
    </source>
</evidence>